<dbReference type="Proteomes" id="UP001142325">
    <property type="component" value="Unassembled WGS sequence"/>
</dbReference>
<reference evidence="1" key="1">
    <citation type="journal article" date="2014" name="Int. J. Syst. Evol. Microbiol.">
        <title>Complete genome sequence of Corynebacterium casei LMG S-19264T (=DSM 44701T), isolated from a smear-ripened cheese.</title>
        <authorList>
            <consortium name="US DOE Joint Genome Institute (JGI-PGF)"/>
            <person name="Walter F."/>
            <person name="Albersmeier A."/>
            <person name="Kalinowski J."/>
            <person name="Ruckert C."/>
        </authorList>
    </citation>
    <scope>NUCLEOTIDE SEQUENCE</scope>
    <source>
        <strain evidence="1">VKM Ac-1958</strain>
    </source>
</reference>
<dbReference type="RefSeq" id="WP_204939536.1">
    <property type="nucleotide sequence ID" value="NZ_BAAAUM010000001.1"/>
</dbReference>
<organism evidence="1 2">
    <name type="scientific">Microbacterium keratanolyticum</name>
    <dbReference type="NCBI Taxonomy" id="67574"/>
    <lineage>
        <taxon>Bacteria</taxon>
        <taxon>Bacillati</taxon>
        <taxon>Actinomycetota</taxon>
        <taxon>Actinomycetes</taxon>
        <taxon>Micrococcales</taxon>
        <taxon>Microbacteriaceae</taxon>
        <taxon>Microbacterium</taxon>
    </lineage>
</organism>
<evidence type="ECO:0000313" key="2">
    <source>
        <dbReference type="Proteomes" id="UP001142325"/>
    </source>
</evidence>
<comment type="caution">
    <text evidence="1">The sequence shown here is derived from an EMBL/GenBank/DDBJ whole genome shotgun (WGS) entry which is preliminary data.</text>
</comment>
<reference evidence="1" key="2">
    <citation type="submission" date="2023-01" db="EMBL/GenBank/DDBJ databases">
        <authorList>
            <person name="Sun Q."/>
            <person name="Evtushenko L."/>
        </authorList>
    </citation>
    <scope>NUCLEOTIDE SEQUENCE</scope>
    <source>
        <strain evidence="1">VKM Ac-1958</strain>
    </source>
</reference>
<dbReference type="AlphaFoldDB" id="A0A9W6M950"/>
<evidence type="ECO:0000313" key="1">
    <source>
        <dbReference type="EMBL" id="GLK01941.1"/>
    </source>
</evidence>
<gene>
    <name evidence="1" type="ORF">GCM10017596_16560</name>
</gene>
<keyword evidence="2" id="KW-1185">Reference proteome</keyword>
<name>A0A9W6M950_9MICO</name>
<proteinExistence type="predicted"/>
<dbReference type="EMBL" id="BSET01000001">
    <property type="protein sequence ID" value="GLK01941.1"/>
    <property type="molecule type" value="Genomic_DNA"/>
</dbReference>
<accession>A0A9W6M950</accession>
<protein>
    <submittedName>
        <fullName evidence="1">Uncharacterized protein</fullName>
    </submittedName>
</protein>
<sequence length="259" mass="27290">MSSQAFDLPVPARGENPDGYSTTTLLLEGDLLLTSWVDGIAAVRVGILRLTDGSWRILKGVRGMLRDALALPGGRALLLTDYGLFEIDLAILMVTRKLTAKIGRHNTSMQRVSDDVVAVGNDAKATDILVSLAAWEPVGRRRRVSGSASLVNAAAARAGIIRVLEERDGVTVGATSPYPGEHDQRMLVLDTAGSVVCDEVMPWGVASVVFWGGGIIASPLRLAEHVPLRAIPSVHGCPVDGAHDLAALQKHAAAPTSAP</sequence>